<dbReference type="Gene3D" id="2.40.128.130">
    <property type="entry name" value="Autotransporter beta-domain"/>
    <property type="match status" value="1"/>
</dbReference>
<evidence type="ECO:0000313" key="4">
    <source>
        <dbReference type="Proteomes" id="UP000025748"/>
    </source>
</evidence>
<dbReference type="SUPFAM" id="SSF51126">
    <property type="entry name" value="Pectin lyase-like"/>
    <property type="match status" value="1"/>
</dbReference>
<dbReference type="Gene3D" id="2.160.20.20">
    <property type="match status" value="1"/>
</dbReference>
<feature type="region of interest" description="Disordered" evidence="1">
    <location>
        <begin position="815"/>
        <end position="836"/>
    </location>
</feature>
<dbReference type="PANTHER" id="PTHR12338">
    <property type="entry name" value="AUTOTRANSPORTER"/>
    <property type="match status" value="1"/>
</dbReference>
<sequence length="1153" mass="117814">MFIQGVDVGLSYNDTGSSYTNSATTIIRANTGGSYTGNNIAGNTTAASAHAVQAQNGGQITVNNSTFSLGAAATNAHGLYAVGAGSQINASGADITTTSASSNAALSNAAGGGINLGSNSTLRSDTATAVQLTAGTISGNNLTVISNRLGAALTPVLVARPDYPAGLIATDPIDSDHSGDAAALAPYLAGAPATGIAISGGALNLSGQTTITAGGMGIQMTGGSAQLADLEIRSGPGGTDNTWMNGVRVSNATFTQTGNLTAVVDSVAGNGILAQTGAVVQLGGAGKTVSVTLSNMRNDAITNINEAGALRADSGSLTATGTVQLQASQARGYGLWIGAGGGTITINGNTAIETHGREGFGIRQDGGTITLNGNLGIITGKNPVANALGGAGAAGMRLLNGTMRVTGSTTIETHGGVVAVGSTLPTNESAYGIWASSASRIGGTGVQGDFMGPVTITTSGAAAHGIYNDMTAGTLVFHDAVSVSTSGGTGSVSWARFFNIPSNETVGAWGVNNMLNSVTTFQGALTVNNTGAQGGGVRAMGGTVNLASANITTAGDGAHGVMAGSNTAGGSTYRGNIVASGPVNASTRGAAAHAVYGSGAGTTINLNGGGRLRATGAGAFGILAAGSSTVNGTGVFDIAGALQSQDTATAALDMRAGSVFTGTTARLNTSTFNMTQAGTWNMTGNSTLSSLNVAGGQVLYSAPAGGVYKTLTATNVTGGNGGVIGLNTYLGADGSPSDLLIVDGGAATGATGLRITNNGGPGALTTANGIQVVQAANGATTTAGAFSLSGRAVAGPYEYRLFRGSDDPADESWYLRSEKTPAPPDPPVPPNPPEPLYRPEVAAYLANQRLASEMFVHSLHDRLGEPQYIEGQQFANEDDKRRALWLRMTGRWEKSRSGNGEYRVDSDTVLLQGGGDIAQWKLAGEADRLHLGAMAGYGNARSTATADGNPYTARGRAEGYTVGLYGTWYQNDAERLGAYVDTWFQYGWFRNRVEGDELDTVRYDAQGWAVSGEAGYALRVKDDWVLEPQAQLIYTQYDPDSITEANGTKVGGGRSDGTIWRLGLRSHRTFDMENGRKIQPFLTLNWWHNDTDGQYRFNQVTQGGLYPRDTYEVKLGLHADFTKGWTGWTNVSGSWGAHHYQQYAARIGMKYTW</sequence>
<dbReference type="Proteomes" id="UP000025748">
    <property type="component" value="Unassembled WGS sequence"/>
</dbReference>
<dbReference type="PRINTS" id="PR01484">
    <property type="entry name" value="PRTACTNFAMLY"/>
</dbReference>
<dbReference type="InterPro" id="IPR006315">
    <property type="entry name" value="OM_autotransptr_brl_dom"/>
</dbReference>
<organism evidence="3 4">
    <name type="scientific">Bordetella hinzii OH87 BAL007II</name>
    <dbReference type="NCBI Taxonomy" id="1331262"/>
    <lineage>
        <taxon>Bacteria</taxon>
        <taxon>Pseudomonadati</taxon>
        <taxon>Pseudomonadota</taxon>
        <taxon>Betaproteobacteria</taxon>
        <taxon>Burkholderiales</taxon>
        <taxon>Alcaligenaceae</taxon>
        <taxon>Bordetella</taxon>
    </lineage>
</organism>
<dbReference type="InterPro" id="IPR036709">
    <property type="entry name" value="Autotransporte_beta_dom_sf"/>
</dbReference>
<dbReference type="InterPro" id="IPR043990">
    <property type="entry name" value="AC_1"/>
</dbReference>
<protein>
    <submittedName>
        <fullName evidence="3">Outer membrane autotransporter barrel domain protein</fullName>
    </submittedName>
</protein>
<dbReference type="EMBL" id="JHEM01000008">
    <property type="protein sequence ID" value="KCB25294.1"/>
    <property type="molecule type" value="Genomic_DNA"/>
</dbReference>
<dbReference type="Pfam" id="PF03797">
    <property type="entry name" value="Autotransporter"/>
    <property type="match status" value="1"/>
</dbReference>
<feature type="compositionally biased region" description="Pro residues" evidence="1">
    <location>
        <begin position="821"/>
        <end position="836"/>
    </location>
</feature>
<dbReference type="PANTHER" id="PTHR12338:SF5">
    <property type="entry name" value="ANTIGEN 43-RELATED"/>
    <property type="match status" value="1"/>
</dbReference>
<dbReference type="InterPro" id="IPR003991">
    <property type="entry name" value="Pertactin_virulence_factor"/>
</dbReference>
<dbReference type="InterPro" id="IPR012332">
    <property type="entry name" value="Autotransporter_pectin_lyase_C"/>
</dbReference>
<dbReference type="SUPFAM" id="SSF103515">
    <property type="entry name" value="Autotransporter"/>
    <property type="match status" value="1"/>
</dbReference>
<dbReference type="InterPro" id="IPR050909">
    <property type="entry name" value="Bact_Autotransporter_VF"/>
</dbReference>
<proteinExistence type="predicted"/>
<dbReference type="PROSITE" id="PS51208">
    <property type="entry name" value="AUTOTRANSPORTER"/>
    <property type="match status" value="1"/>
</dbReference>
<gene>
    <name evidence="3" type="ORF">L544_1803</name>
</gene>
<feature type="domain" description="Autotransporter" evidence="2">
    <location>
        <begin position="877"/>
        <end position="1153"/>
    </location>
</feature>
<dbReference type="CDD" id="cd01344">
    <property type="entry name" value="PL2_Passenger_AT"/>
    <property type="match status" value="1"/>
</dbReference>
<evidence type="ECO:0000256" key="1">
    <source>
        <dbReference type="SAM" id="MobiDB-lite"/>
    </source>
</evidence>
<dbReference type="NCBIfam" id="TIGR01414">
    <property type="entry name" value="autotrans_barl"/>
    <property type="match status" value="1"/>
</dbReference>
<keyword evidence="4" id="KW-1185">Reference proteome</keyword>
<evidence type="ECO:0000313" key="3">
    <source>
        <dbReference type="EMBL" id="KCB25294.1"/>
    </source>
</evidence>
<comment type="caution">
    <text evidence="3">The sequence shown here is derived from an EMBL/GenBank/DDBJ whole genome shotgun (WGS) entry which is preliminary data.</text>
</comment>
<dbReference type="InterPro" id="IPR005546">
    <property type="entry name" value="Autotransporte_beta"/>
</dbReference>
<name>A0ABR4R489_9BORD</name>
<dbReference type="Pfam" id="PF18883">
    <property type="entry name" value="AC_1"/>
    <property type="match status" value="1"/>
</dbReference>
<dbReference type="InterPro" id="IPR011050">
    <property type="entry name" value="Pectin_lyase_fold/virulence"/>
</dbReference>
<accession>A0ABR4R489</accession>
<dbReference type="SMART" id="SM00869">
    <property type="entry name" value="Autotransporter"/>
    <property type="match status" value="1"/>
</dbReference>
<reference evidence="3 4" key="1">
    <citation type="submission" date="2014-03" db="EMBL/GenBank/DDBJ databases">
        <title>Genome sequence of Bordetella hinzii.</title>
        <authorList>
            <person name="Register K."/>
            <person name="Harvill E."/>
            <person name="Goodfield L.L."/>
            <person name="Ivanov Y.V."/>
            <person name="Meyer J.A."/>
            <person name="Muse S.J."/>
            <person name="Jacobs N."/>
            <person name="Bendor L."/>
            <person name="Smallridge W.E."/>
            <person name="Brinkac L.M."/>
            <person name="Sanka R."/>
            <person name="Kim M."/>
            <person name="Losada L."/>
        </authorList>
    </citation>
    <scope>NUCLEOTIDE SEQUENCE [LARGE SCALE GENOMIC DNA]</scope>
    <source>
        <strain evidence="3 4">OH87 BAL007II</strain>
    </source>
</reference>
<evidence type="ECO:0000259" key="2">
    <source>
        <dbReference type="PROSITE" id="PS51208"/>
    </source>
</evidence>